<evidence type="ECO:0000313" key="2">
    <source>
        <dbReference type="EMBL" id="NJP13009.1"/>
    </source>
</evidence>
<accession>A0ABX0YP99</accession>
<dbReference type="RefSeq" id="WP_168130780.1">
    <property type="nucleotide sequence ID" value="NZ_BMVZ01000003.1"/>
</dbReference>
<reference evidence="2 3" key="1">
    <citation type="submission" date="2020-03" db="EMBL/GenBank/DDBJ databases">
        <title>WGS of actinomycetes isolated from Thailand.</title>
        <authorList>
            <person name="Thawai C."/>
        </authorList>
    </citation>
    <scope>NUCLEOTIDE SEQUENCE [LARGE SCALE GENOMIC DNA]</scope>
    <source>
        <strain evidence="2 3">NBRC 13905</strain>
    </source>
</reference>
<feature type="region of interest" description="Disordered" evidence="1">
    <location>
        <begin position="1"/>
        <end position="29"/>
    </location>
</feature>
<evidence type="ECO:0000256" key="1">
    <source>
        <dbReference type="SAM" id="MobiDB-lite"/>
    </source>
</evidence>
<comment type="caution">
    <text evidence="2">The sequence shown here is derived from an EMBL/GenBank/DDBJ whole genome shotgun (WGS) entry which is preliminary data.</text>
</comment>
<keyword evidence="3" id="KW-1185">Reference proteome</keyword>
<sequence>MHAYDAPRRQSYPPVRAARPAQDSQGGFSATPIYDALYAEYVKSYRTLPGDRTGEEDLRFTGFNSLSQGASSHGYRTYGAGSYGTRQYGGRQQSPWQRVGPLPRQDTGHRTTPAALPPGPRRGT</sequence>
<protein>
    <submittedName>
        <fullName evidence="2">Uncharacterized protein</fullName>
    </submittedName>
</protein>
<proteinExistence type="predicted"/>
<feature type="compositionally biased region" description="Pro residues" evidence="1">
    <location>
        <begin position="115"/>
        <end position="124"/>
    </location>
</feature>
<evidence type="ECO:0000313" key="3">
    <source>
        <dbReference type="Proteomes" id="UP000635996"/>
    </source>
</evidence>
<dbReference type="EMBL" id="JAATEL010000001">
    <property type="protein sequence ID" value="NJP13009.1"/>
    <property type="molecule type" value="Genomic_DNA"/>
</dbReference>
<name>A0ABX0YP99_STRTL</name>
<gene>
    <name evidence="2" type="ORF">HCJ95_01580</name>
</gene>
<dbReference type="Proteomes" id="UP000635996">
    <property type="component" value="Unassembled WGS sequence"/>
</dbReference>
<feature type="region of interest" description="Disordered" evidence="1">
    <location>
        <begin position="64"/>
        <end position="124"/>
    </location>
</feature>
<organism evidence="2 3">
    <name type="scientific">Streptomyces thermoviolaceus subsp. thermoviolaceus</name>
    <dbReference type="NCBI Taxonomy" id="66860"/>
    <lineage>
        <taxon>Bacteria</taxon>
        <taxon>Bacillati</taxon>
        <taxon>Actinomycetota</taxon>
        <taxon>Actinomycetes</taxon>
        <taxon>Kitasatosporales</taxon>
        <taxon>Streptomycetaceae</taxon>
        <taxon>Streptomyces</taxon>
    </lineage>
</organism>